<evidence type="ECO:0000313" key="4">
    <source>
        <dbReference type="EMBL" id="TEU30046.1"/>
    </source>
</evidence>
<proteinExistence type="predicted"/>
<dbReference type="InterPro" id="IPR025194">
    <property type="entry name" value="RodZ-like_C"/>
</dbReference>
<protein>
    <submittedName>
        <fullName evidence="4">Helix-turn-helix domain-containing protein</fullName>
    </submittedName>
</protein>
<dbReference type="GO" id="GO:0003677">
    <property type="term" value="F:DNA binding"/>
    <property type="evidence" value="ECO:0007669"/>
    <property type="project" value="InterPro"/>
</dbReference>
<keyword evidence="5" id="KW-1185">Reference proteome</keyword>
<organism evidence="4 5">
    <name type="scientific">Alkanindiges illinoisensis</name>
    <dbReference type="NCBI Taxonomy" id="197183"/>
    <lineage>
        <taxon>Bacteria</taxon>
        <taxon>Pseudomonadati</taxon>
        <taxon>Pseudomonadota</taxon>
        <taxon>Gammaproteobacteria</taxon>
        <taxon>Moraxellales</taxon>
        <taxon>Moraxellaceae</taxon>
        <taxon>Alkanindiges</taxon>
    </lineage>
</organism>
<reference evidence="4 5" key="1">
    <citation type="submission" date="2019-03" db="EMBL/GenBank/DDBJ databases">
        <title>Alkanindiges illinoisensis: a potential pathogenic isolated from ascites of a gastric cancer patient with abdominal metastasis.</title>
        <authorList>
            <person name="Hu X."/>
            <person name="Yang B."/>
            <person name="Yan X."/>
            <person name="Lin L."/>
            <person name="Zhao H."/>
            <person name="Zhou F."/>
            <person name="Su B."/>
            <person name="Chen J."/>
            <person name="Rui Y."/>
            <person name="Wang Q."/>
            <person name="Zheng L."/>
        </authorList>
    </citation>
    <scope>NUCLEOTIDE SEQUENCE [LARGE SCALE GENOMIC DNA]</scope>
    <source>
        <strain evidence="4 5">NFYY 23406</strain>
    </source>
</reference>
<feature type="transmembrane region" description="Helical" evidence="2">
    <location>
        <begin position="127"/>
        <end position="148"/>
    </location>
</feature>
<dbReference type="InterPro" id="IPR050400">
    <property type="entry name" value="Bact_Cytoskel_RodZ"/>
</dbReference>
<dbReference type="EMBL" id="SNTY01000013">
    <property type="protein sequence ID" value="TEU30046.1"/>
    <property type="molecule type" value="Genomic_DNA"/>
</dbReference>
<dbReference type="OrthoDB" id="9790252at2"/>
<dbReference type="Pfam" id="PF13413">
    <property type="entry name" value="HTH_25"/>
    <property type="match status" value="1"/>
</dbReference>
<dbReference type="AlphaFoldDB" id="A0A4Y7XE63"/>
<name>A0A4Y7XE63_9GAMM</name>
<dbReference type="RefSeq" id="WP_134243667.1">
    <property type="nucleotide sequence ID" value="NZ_SNTY01000013.1"/>
</dbReference>
<dbReference type="Gene3D" id="1.10.260.40">
    <property type="entry name" value="lambda repressor-like DNA-binding domains"/>
    <property type="match status" value="1"/>
</dbReference>
<keyword evidence="2" id="KW-0472">Membrane</keyword>
<dbReference type="PANTHER" id="PTHR34475:SF1">
    <property type="entry name" value="CYTOSKELETON PROTEIN RODZ"/>
    <property type="match status" value="1"/>
</dbReference>
<feature type="region of interest" description="Disordered" evidence="1">
    <location>
        <begin position="1"/>
        <end position="22"/>
    </location>
</feature>
<keyword evidence="2" id="KW-1133">Transmembrane helix</keyword>
<keyword evidence="2" id="KW-0812">Transmembrane</keyword>
<feature type="domain" description="Cytoskeleton protein RodZ-like C-terminal" evidence="3">
    <location>
        <begin position="200"/>
        <end position="267"/>
    </location>
</feature>
<gene>
    <name evidence="4" type="ORF">E2B99_03905</name>
</gene>
<evidence type="ECO:0000313" key="5">
    <source>
        <dbReference type="Proteomes" id="UP000297834"/>
    </source>
</evidence>
<evidence type="ECO:0000259" key="3">
    <source>
        <dbReference type="Pfam" id="PF13464"/>
    </source>
</evidence>
<dbReference type="PANTHER" id="PTHR34475">
    <property type="match status" value="1"/>
</dbReference>
<sequence>MEINSNQQPSSGTGNLSNAQRPGEYLRQLRSIQKRELSEVARELNMPERQLIALEADDYKSLPEPAFIKGYLRAYAKLLGADASHLIRRFDEIYTSDTGLPTNHALENSPLKALGRLQRGRRERLGWLKWIVGALVIIAIIWLLYAGIKAWRNNKSAQPAEPVAAEVNSVSVATTTAPAVLPVPASVPATASSSEDRLSLSFSHPVTVSIHDATGKNLASGRQTQPLTLTGQSPFSIRLDDAAAVSLSFNQEQISLSPYTVNGKAEFRLSR</sequence>
<dbReference type="Proteomes" id="UP000297834">
    <property type="component" value="Unassembled WGS sequence"/>
</dbReference>
<dbReference type="STRING" id="1120977.GCA_000619845_00018"/>
<accession>A0A4Y7XE63</accession>
<dbReference type="InterPro" id="IPR010982">
    <property type="entry name" value="Lambda_DNA-bd_dom_sf"/>
</dbReference>
<feature type="compositionally biased region" description="Polar residues" evidence="1">
    <location>
        <begin position="1"/>
        <end position="20"/>
    </location>
</feature>
<dbReference type="Pfam" id="PF13464">
    <property type="entry name" value="RodZ_C"/>
    <property type="match status" value="1"/>
</dbReference>
<comment type="caution">
    <text evidence="4">The sequence shown here is derived from an EMBL/GenBank/DDBJ whole genome shotgun (WGS) entry which is preliminary data.</text>
</comment>
<evidence type="ECO:0000256" key="2">
    <source>
        <dbReference type="SAM" id="Phobius"/>
    </source>
</evidence>
<evidence type="ECO:0000256" key="1">
    <source>
        <dbReference type="SAM" id="MobiDB-lite"/>
    </source>
</evidence>